<reference evidence="3" key="1">
    <citation type="journal article" date="2011" name="Proc. Natl. Acad. Sci. U.S.A.">
        <title>Obligate biotrophy features unraveled by the genomic analysis of rust fungi.</title>
        <authorList>
            <person name="Duplessis S."/>
            <person name="Cuomo C.A."/>
            <person name="Lin Y.-C."/>
            <person name="Aerts A."/>
            <person name="Tisserant E."/>
            <person name="Veneault-Fourrey C."/>
            <person name="Joly D.L."/>
            <person name="Hacquard S."/>
            <person name="Amselem J."/>
            <person name="Cantarel B.L."/>
            <person name="Chiu R."/>
            <person name="Coutinho P.M."/>
            <person name="Feau N."/>
            <person name="Field M."/>
            <person name="Frey P."/>
            <person name="Gelhaye E."/>
            <person name="Goldberg J."/>
            <person name="Grabherr M.G."/>
            <person name="Kodira C.D."/>
            <person name="Kohler A."/>
            <person name="Kuees U."/>
            <person name="Lindquist E.A."/>
            <person name="Lucas S.M."/>
            <person name="Mago R."/>
            <person name="Mauceli E."/>
            <person name="Morin E."/>
            <person name="Murat C."/>
            <person name="Pangilinan J.L."/>
            <person name="Park R."/>
            <person name="Pearson M."/>
            <person name="Quesneville H."/>
            <person name="Rouhier N."/>
            <person name="Sakthikumar S."/>
            <person name="Salamov A.A."/>
            <person name="Schmutz J."/>
            <person name="Selles B."/>
            <person name="Shapiro H."/>
            <person name="Tanguay P."/>
            <person name="Tuskan G.A."/>
            <person name="Henrissat B."/>
            <person name="Van de Peer Y."/>
            <person name="Rouze P."/>
            <person name="Ellis J.G."/>
            <person name="Dodds P.N."/>
            <person name="Schein J.E."/>
            <person name="Zhong S."/>
            <person name="Hamelin R.C."/>
            <person name="Grigoriev I.V."/>
            <person name="Szabo L.J."/>
            <person name="Martin F."/>
        </authorList>
    </citation>
    <scope>NUCLEOTIDE SEQUENCE [LARGE SCALE GENOMIC DNA]</scope>
    <source>
        <strain evidence="3">98AG31 / pathotype 3-4-7</strain>
    </source>
</reference>
<keyword evidence="3" id="KW-1185">Reference proteome</keyword>
<proteinExistence type="predicted"/>
<evidence type="ECO:0000313" key="2">
    <source>
        <dbReference type="EMBL" id="EGG00117.1"/>
    </source>
</evidence>
<dbReference type="RefSeq" id="XP_007416520.1">
    <property type="nucleotide sequence ID" value="XM_007416458.1"/>
</dbReference>
<sequence>MNDEDQGTRREISNAFIDPDVTHLSQYLVMEKEGILPIQKCSERETTSNPEPNEDTEMIEENEIKPNESEEEQEDELTDDEIITGVQEMIIGPLYENRNLINHQINRHQKVSNLIHNLNYLIGFNLILMYKKIEKLISLKITLLNHHFYEILNFFLNSMISFKGLIEINYHLMISHFSKLIRSLDRIILIIPNQDDYQNQDHFKSRLWLAMDDSCLCLDRLKWVIEDFCIQFKTIWKKLKIELKEMISHQFIENQSSISIIIGPNLTFKNNKLINDLIRIFDQLSLIIKEYLWGFNFFIQILLRFSSGFQLWSKDLVDNEDSIDLKLLEIWYYYQLNALNSLKEIISNFPKLMEILNSSTQ</sequence>
<dbReference type="Proteomes" id="UP000001072">
    <property type="component" value="Unassembled WGS sequence"/>
</dbReference>
<dbReference type="HOGENOM" id="CLU_767435_0_0_1"/>
<evidence type="ECO:0000256" key="1">
    <source>
        <dbReference type="SAM" id="MobiDB-lite"/>
    </source>
</evidence>
<dbReference type="OrthoDB" id="10355705at2759"/>
<gene>
    <name evidence="2" type="ORF">MELLADRAFT_112037</name>
</gene>
<dbReference type="AlphaFoldDB" id="F4S570"/>
<dbReference type="InParanoid" id="F4S570"/>
<dbReference type="GeneID" id="18924549"/>
<organism evidence="3">
    <name type="scientific">Melampsora larici-populina (strain 98AG31 / pathotype 3-4-7)</name>
    <name type="common">Poplar leaf rust fungus</name>
    <dbReference type="NCBI Taxonomy" id="747676"/>
    <lineage>
        <taxon>Eukaryota</taxon>
        <taxon>Fungi</taxon>
        <taxon>Dikarya</taxon>
        <taxon>Basidiomycota</taxon>
        <taxon>Pucciniomycotina</taxon>
        <taxon>Pucciniomycetes</taxon>
        <taxon>Pucciniales</taxon>
        <taxon>Melampsoraceae</taxon>
        <taxon>Melampsora</taxon>
    </lineage>
</organism>
<dbReference type="EMBL" id="GL883150">
    <property type="protein sequence ID" value="EGG00117.1"/>
    <property type="molecule type" value="Genomic_DNA"/>
</dbReference>
<accession>F4S570</accession>
<name>F4S570_MELLP</name>
<dbReference type="VEuPathDB" id="FungiDB:MELLADRAFT_112037"/>
<protein>
    <submittedName>
        <fullName evidence="2">Uncharacterized protein</fullName>
    </submittedName>
</protein>
<feature type="region of interest" description="Disordered" evidence="1">
    <location>
        <begin position="38"/>
        <end position="77"/>
    </location>
</feature>
<feature type="compositionally biased region" description="Acidic residues" evidence="1">
    <location>
        <begin position="52"/>
        <end position="61"/>
    </location>
</feature>
<evidence type="ECO:0000313" key="3">
    <source>
        <dbReference type="Proteomes" id="UP000001072"/>
    </source>
</evidence>
<dbReference type="KEGG" id="mlr:MELLADRAFT_112037"/>